<dbReference type="SUPFAM" id="SSF52540">
    <property type="entry name" value="P-loop containing nucleoside triphosphate hydrolases"/>
    <property type="match status" value="1"/>
</dbReference>
<evidence type="ECO:0000256" key="1">
    <source>
        <dbReference type="ARBA" id="ARBA00022614"/>
    </source>
</evidence>
<dbReference type="InterPro" id="IPR042197">
    <property type="entry name" value="Apaf_helical"/>
</dbReference>
<dbReference type="AlphaFoldDB" id="A0A811Q815"/>
<dbReference type="InterPro" id="IPR027417">
    <property type="entry name" value="P-loop_NTPase"/>
</dbReference>
<dbReference type="InterPro" id="IPR032675">
    <property type="entry name" value="LRR_dom_sf"/>
</dbReference>
<dbReference type="EMBL" id="CAJGYO010000008">
    <property type="protein sequence ID" value="CAD6252150.1"/>
    <property type="molecule type" value="Genomic_DNA"/>
</dbReference>
<comment type="caution">
    <text evidence="3">The sequence shown here is derived from an EMBL/GenBank/DDBJ whole genome shotgun (WGS) entry which is preliminary data.</text>
</comment>
<dbReference type="Gene3D" id="3.80.10.10">
    <property type="entry name" value="Ribonuclease Inhibitor"/>
    <property type="match status" value="2"/>
</dbReference>
<evidence type="ECO:0000313" key="3">
    <source>
        <dbReference type="EMBL" id="CAD6252150.1"/>
    </source>
</evidence>
<evidence type="ECO:0000313" key="4">
    <source>
        <dbReference type="Proteomes" id="UP000604825"/>
    </source>
</evidence>
<proteinExistence type="predicted"/>
<name>A0A811Q815_9POAL</name>
<dbReference type="GO" id="GO:0043531">
    <property type="term" value="F:ADP binding"/>
    <property type="evidence" value="ECO:0007669"/>
    <property type="project" value="InterPro"/>
</dbReference>
<dbReference type="PANTHER" id="PTHR36766">
    <property type="entry name" value="PLANT BROAD-SPECTRUM MILDEW RESISTANCE PROTEIN RPW8"/>
    <property type="match status" value="1"/>
</dbReference>
<reference evidence="3" key="1">
    <citation type="submission" date="2020-10" db="EMBL/GenBank/DDBJ databases">
        <authorList>
            <person name="Han B."/>
            <person name="Lu T."/>
            <person name="Zhao Q."/>
            <person name="Huang X."/>
            <person name="Zhao Y."/>
        </authorList>
    </citation>
    <scope>NUCLEOTIDE SEQUENCE</scope>
</reference>
<dbReference type="InterPro" id="IPR056789">
    <property type="entry name" value="LRR_R13L1-DRL21"/>
</dbReference>
<accession>A0A811Q815</accession>
<keyword evidence="1" id="KW-0433">Leucine-rich repeat</keyword>
<dbReference type="Gene3D" id="1.10.8.430">
    <property type="entry name" value="Helical domain of apoptotic protease-activating factors"/>
    <property type="match status" value="1"/>
</dbReference>
<dbReference type="Pfam" id="PF25019">
    <property type="entry name" value="LRR_R13L1-DRL21"/>
    <property type="match status" value="1"/>
</dbReference>
<dbReference type="Proteomes" id="UP000604825">
    <property type="component" value="Unassembled WGS sequence"/>
</dbReference>
<dbReference type="PANTHER" id="PTHR36766:SF45">
    <property type="entry name" value="NB-ARC DOMAIN-CONTAINING PROTEIN"/>
    <property type="match status" value="1"/>
</dbReference>
<organism evidence="3 4">
    <name type="scientific">Miscanthus lutarioriparius</name>
    <dbReference type="NCBI Taxonomy" id="422564"/>
    <lineage>
        <taxon>Eukaryota</taxon>
        <taxon>Viridiplantae</taxon>
        <taxon>Streptophyta</taxon>
        <taxon>Embryophyta</taxon>
        <taxon>Tracheophyta</taxon>
        <taxon>Spermatophyta</taxon>
        <taxon>Magnoliopsida</taxon>
        <taxon>Liliopsida</taxon>
        <taxon>Poales</taxon>
        <taxon>Poaceae</taxon>
        <taxon>PACMAD clade</taxon>
        <taxon>Panicoideae</taxon>
        <taxon>Andropogonodae</taxon>
        <taxon>Andropogoneae</taxon>
        <taxon>Saccharinae</taxon>
        <taxon>Miscanthus</taxon>
    </lineage>
</organism>
<keyword evidence="4" id="KW-1185">Reference proteome</keyword>
<dbReference type="OrthoDB" id="592791at2759"/>
<protein>
    <recommendedName>
        <fullName evidence="2">R13L1/DRL21-like LRR repeat region domain-containing protein</fullName>
    </recommendedName>
</protein>
<gene>
    <name evidence="3" type="ORF">NCGR_LOCUS35877</name>
</gene>
<feature type="domain" description="R13L1/DRL21-like LRR repeat region" evidence="2">
    <location>
        <begin position="256"/>
        <end position="385"/>
    </location>
</feature>
<dbReference type="SUPFAM" id="SSF52058">
    <property type="entry name" value="L domain-like"/>
    <property type="match status" value="1"/>
</dbReference>
<evidence type="ECO:0000259" key="2">
    <source>
        <dbReference type="Pfam" id="PF25019"/>
    </source>
</evidence>
<sequence length="627" mass="71153">MMLVTTRSGKVSDIVRTTYRFLLEGLKDDVFWCFFKLCVFGSDSSNNNPELERIGEQILPKLEGSPLAAKTLGRLLGSSLDPAHWNVILNSHLWELPQKGTDILPALRLSYMYLPFHLKRCFSFCAVYSKVYNFVKEDLAEIWVAEGFVEPEHNIPLQTGCKYFEELESFILSETSWEIYSISNMKNLRCLKVLGSCYFKSIPAALCSLYNLELLCARKSRFAGVPGGFSNLINLQKFKSKYLGIDAAMGNGKGIRLLNNFNLITGVLSIHNLCEISKDEAAEIELMKDYISSLHLVWSKQTWDKLGPPKHNEIEVFEALHPPTNIKSVHLYCYPGEYLPSWFRGSDPTVLSSLTEISFENCRRLSSLELFLDPAYMPAIKKMRVGSCVSLESVPIERFGNLHSLEALHVSKRPKMNSRRLLAPYLKTLHLHDSGSFGDDIDCISLTTFILSSSHRASFTFIRESEPISTSASHGSVEEKFPLLTFLAIRSCFQLETLRHGSFSCLENLAIESCPRLKWQSEMVLPSSLQELTLTDCGDLSAWFPRCLEKFTSLKSLKMDKCKHIEYIPRGLWISNLKSLQELKITNCEDLVSIGASEGIAHIPKVWIENCTKLEEVQQPLRRGYSW</sequence>